<dbReference type="EMBL" id="LT608328">
    <property type="protein sequence ID" value="SCM55305.1"/>
    <property type="molecule type" value="Genomic_DNA"/>
</dbReference>
<protein>
    <submittedName>
        <fullName evidence="1">Uncharacterized protein</fullName>
    </submittedName>
</protein>
<reference evidence="1 2" key="1">
    <citation type="submission" date="2016-08" db="EMBL/GenBank/DDBJ databases">
        <authorList>
            <person name="Seilhamer J.J."/>
        </authorList>
    </citation>
    <scope>NUCLEOTIDE SEQUENCE [LARGE SCALE GENOMIC DNA]</scope>
    <source>
        <strain evidence="1">ING2-E5A</strain>
    </source>
</reference>
<evidence type="ECO:0000313" key="1">
    <source>
        <dbReference type="EMBL" id="SCM55305.1"/>
    </source>
</evidence>
<organism evidence="1 2">
    <name type="scientific">Petrimonas mucosa</name>
    <dbReference type="NCBI Taxonomy" id="1642646"/>
    <lineage>
        <taxon>Bacteria</taxon>
        <taxon>Pseudomonadati</taxon>
        <taxon>Bacteroidota</taxon>
        <taxon>Bacteroidia</taxon>
        <taxon>Bacteroidales</taxon>
        <taxon>Dysgonomonadaceae</taxon>
        <taxon>Petrimonas</taxon>
    </lineage>
</organism>
<dbReference type="Proteomes" id="UP000178485">
    <property type="component" value="Chromosome i"/>
</dbReference>
<dbReference type="KEGG" id="pmuc:ING2E5A_0226"/>
<name>A0A1G4G3H9_9BACT</name>
<keyword evidence="2" id="KW-1185">Reference proteome</keyword>
<dbReference type="AlphaFoldDB" id="A0A1G4G3H9"/>
<accession>A0A1G4G3H9</accession>
<evidence type="ECO:0000313" key="2">
    <source>
        <dbReference type="Proteomes" id="UP000178485"/>
    </source>
</evidence>
<sequence>MLYKMEICRLPFFQYYSFEHYFASYWEWLIKNLSDIITFYT</sequence>
<proteinExistence type="predicted"/>
<gene>
    <name evidence="1" type="ORF">ING2E5A_0226</name>
</gene>